<accession>A0A0A9XDH4</accession>
<evidence type="ECO:0000313" key="1">
    <source>
        <dbReference type="EMBL" id="JAG17686.1"/>
    </source>
</evidence>
<dbReference type="EMBL" id="GBHO01025918">
    <property type="protein sequence ID" value="JAG17686.1"/>
    <property type="molecule type" value="Transcribed_RNA"/>
</dbReference>
<reference evidence="1" key="1">
    <citation type="journal article" date="2014" name="PLoS ONE">
        <title>Transcriptome-Based Identification of ABC Transporters in the Western Tarnished Plant Bug Lygus hesperus.</title>
        <authorList>
            <person name="Hull J.J."/>
            <person name="Chaney K."/>
            <person name="Geib S.M."/>
            <person name="Fabrick J.A."/>
            <person name="Brent C.S."/>
            <person name="Walsh D."/>
            <person name="Lavine L.C."/>
        </authorList>
    </citation>
    <scope>NUCLEOTIDE SEQUENCE</scope>
</reference>
<feature type="non-terminal residue" evidence="1">
    <location>
        <position position="231"/>
    </location>
</feature>
<proteinExistence type="predicted"/>
<protein>
    <submittedName>
        <fullName evidence="1">Copia protein</fullName>
    </submittedName>
</protein>
<gene>
    <name evidence="1" type="primary">GIP_5</name>
    <name evidence="1" type="ORF">CM83_16374</name>
</gene>
<name>A0A0A9XDH4_LYGHE</name>
<dbReference type="AlphaFoldDB" id="A0A0A9XDH4"/>
<sequence>KLHLFHSYTKTYSAKLFWLRGPGYEKGRKHCFTHRFEMNESEVKLEKLRDATGWPTWKFQMSVVLKSMESEGRNLFEILTTPRPTIGQDVAGQVNAAGDAAVVAGANALAELNSWKKADSKVQRMIVTSIHSTLMTHIMTCTTAKEMWDRLSSIYELRTEAAIHMEQQKFYEYRKIPSDSISEHVAKVEEICHRLAVLGEQVTESAKITKILMTLPASYNHFFSVWESTPE</sequence>
<reference evidence="1" key="2">
    <citation type="submission" date="2014-07" db="EMBL/GenBank/DDBJ databases">
        <authorList>
            <person name="Hull J."/>
        </authorList>
    </citation>
    <scope>NUCLEOTIDE SEQUENCE</scope>
</reference>
<dbReference type="PANTHER" id="PTHR47481">
    <property type="match status" value="1"/>
</dbReference>
<dbReference type="Pfam" id="PF14223">
    <property type="entry name" value="Retrotran_gag_2"/>
    <property type="match status" value="1"/>
</dbReference>
<feature type="non-terminal residue" evidence="1">
    <location>
        <position position="1"/>
    </location>
</feature>
<dbReference type="PANTHER" id="PTHR47481:SF7">
    <property type="entry name" value="CCHC-TYPE DOMAIN-CONTAINING PROTEIN"/>
    <property type="match status" value="1"/>
</dbReference>
<organism evidence="1">
    <name type="scientific">Lygus hesperus</name>
    <name type="common">Western plant bug</name>
    <dbReference type="NCBI Taxonomy" id="30085"/>
    <lineage>
        <taxon>Eukaryota</taxon>
        <taxon>Metazoa</taxon>
        <taxon>Ecdysozoa</taxon>
        <taxon>Arthropoda</taxon>
        <taxon>Hexapoda</taxon>
        <taxon>Insecta</taxon>
        <taxon>Pterygota</taxon>
        <taxon>Neoptera</taxon>
        <taxon>Paraneoptera</taxon>
        <taxon>Hemiptera</taxon>
        <taxon>Heteroptera</taxon>
        <taxon>Panheteroptera</taxon>
        <taxon>Cimicomorpha</taxon>
        <taxon>Miridae</taxon>
        <taxon>Mirini</taxon>
        <taxon>Lygus</taxon>
    </lineage>
</organism>